<dbReference type="EMBL" id="JAGSOV010000090">
    <property type="protein sequence ID" value="MCO1660751.1"/>
    <property type="molecule type" value="Genomic_DNA"/>
</dbReference>
<reference evidence="1" key="1">
    <citation type="submission" date="2021-04" db="EMBL/GenBank/DDBJ databases">
        <title>Pseudonocardia sp. nov., isolated from sandy soil of mangrove forest.</title>
        <authorList>
            <person name="Zan Z."/>
            <person name="Huang R."/>
            <person name="Liu W."/>
        </authorList>
    </citation>
    <scope>NUCLEOTIDE SEQUENCE</scope>
    <source>
        <strain evidence="1">S2-4</strain>
    </source>
</reference>
<keyword evidence="2" id="KW-1185">Reference proteome</keyword>
<protein>
    <submittedName>
        <fullName evidence="1">Uncharacterized protein</fullName>
    </submittedName>
</protein>
<evidence type="ECO:0000313" key="2">
    <source>
        <dbReference type="Proteomes" id="UP001165283"/>
    </source>
</evidence>
<organism evidence="1 2">
    <name type="scientific">Pseudonocardia humida</name>
    <dbReference type="NCBI Taxonomy" id="2800819"/>
    <lineage>
        <taxon>Bacteria</taxon>
        <taxon>Bacillati</taxon>
        <taxon>Actinomycetota</taxon>
        <taxon>Actinomycetes</taxon>
        <taxon>Pseudonocardiales</taxon>
        <taxon>Pseudonocardiaceae</taxon>
        <taxon>Pseudonocardia</taxon>
    </lineage>
</organism>
<dbReference type="Proteomes" id="UP001165283">
    <property type="component" value="Unassembled WGS sequence"/>
</dbReference>
<sequence>MTKPQTDLAPRPADLDREGTAMLLHEALARSRQQEAVEAARRYALARPLAAGRTWSRLARFAARRAASARAAAGVAPLD</sequence>
<evidence type="ECO:0000313" key="1">
    <source>
        <dbReference type="EMBL" id="MCO1660751.1"/>
    </source>
</evidence>
<accession>A0ABT1ACG9</accession>
<dbReference type="RefSeq" id="WP_252446283.1">
    <property type="nucleotide sequence ID" value="NZ_JAGSOV010000090.1"/>
</dbReference>
<proteinExistence type="predicted"/>
<gene>
    <name evidence="1" type="ORF">KDL28_37445</name>
</gene>
<comment type="caution">
    <text evidence="1">The sequence shown here is derived from an EMBL/GenBank/DDBJ whole genome shotgun (WGS) entry which is preliminary data.</text>
</comment>
<name>A0ABT1ACG9_9PSEU</name>